<name>A0ACB9ELJ6_ARCLA</name>
<organism evidence="1 2">
    <name type="scientific">Arctium lappa</name>
    <name type="common">Greater burdock</name>
    <name type="synonym">Lappa major</name>
    <dbReference type="NCBI Taxonomy" id="4217"/>
    <lineage>
        <taxon>Eukaryota</taxon>
        <taxon>Viridiplantae</taxon>
        <taxon>Streptophyta</taxon>
        <taxon>Embryophyta</taxon>
        <taxon>Tracheophyta</taxon>
        <taxon>Spermatophyta</taxon>
        <taxon>Magnoliopsida</taxon>
        <taxon>eudicotyledons</taxon>
        <taxon>Gunneridae</taxon>
        <taxon>Pentapetalae</taxon>
        <taxon>asterids</taxon>
        <taxon>campanulids</taxon>
        <taxon>Asterales</taxon>
        <taxon>Asteraceae</taxon>
        <taxon>Carduoideae</taxon>
        <taxon>Cardueae</taxon>
        <taxon>Arctiinae</taxon>
        <taxon>Arctium</taxon>
    </lineage>
</organism>
<gene>
    <name evidence="1" type="ORF">L6452_07740</name>
</gene>
<dbReference type="Proteomes" id="UP001055879">
    <property type="component" value="Linkage Group LG02"/>
</dbReference>
<comment type="caution">
    <text evidence="1">The sequence shown here is derived from an EMBL/GenBank/DDBJ whole genome shotgun (WGS) entry which is preliminary data.</text>
</comment>
<accession>A0ACB9ELJ6</accession>
<protein>
    <submittedName>
        <fullName evidence="1">Uncharacterized protein</fullName>
    </submittedName>
</protein>
<reference evidence="1 2" key="2">
    <citation type="journal article" date="2022" name="Mol. Ecol. Resour.">
        <title>The genomes of chicory, endive, great burdock and yacon provide insights into Asteraceae paleo-polyploidization history and plant inulin production.</title>
        <authorList>
            <person name="Fan W."/>
            <person name="Wang S."/>
            <person name="Wang H."/>
            <person name="Wang A."/>
            <person name="Jiang F."/>
            <person name="Liu H."/>
            <person name="Zhao H."/>
            <person name="Xu D."/>
            <person name="Zhang Y."/>
        </authorList>
    </citation>
    <scope>NUCLEOTIDE SEQUENCE [LARGE SCALE GENOMIC DNA]</scope>
    <source>
        <strain evidence="2">cv. Niubang</strain>
    </source>
</reference>
<dbReference type="EMBL" id="CM042048">
    <property type="protein sequence ID" value="KAI3759722.1"/>
    <property type="molecule type" value="Genomic_DNA"/>
</dbReference>
<sequence>MDSKRLISIDYVIDRGVKHVGGDMFESVPKGDVIFMKWILHDWGDDHCIKLLKNCWAALPEHGKVVVVEAIMPDPEHQPSATDFASSQAVFALDIFMLIETC</sequence>
<reference evidence="2" key="1">
    <citation type="journal article" date="2022" name="Mol. Ecol. Resour.">
        <title>The genomes of chicory, endive, great burdock and yacon provide insights into Asteraceae palaeo-polyploidization history and plant inulin production.</title>
        <authorList>
            <person name="Fan W."/>
            <person name="Wang S."/>
            <person name="Wang H."/>
            <person name="Wang A."/>
            <person name="Jiang F."/>
            <person name="Liu H."/>
            <person name="Zhao H."/>
            <person name="Xu D."/>
            <person name="Zhang Y."/>
        </authorList>
    </citation>
    <scope>NUCLEOTIDE SEQUENCE [LARGE SCALE GENOMIC DNA]</scope>
    <source>
        <strain evidence="2">cv. Niubang</strain>
    </source>
</reference>
<evidence type="ECO:0000313" key="1">
    <source>
        <dbReference type="EMBL" id="KAI3759722.1"/>
    </source>
</evidence>
<proteinExistence type="predicted"/>
<evidence type="ECO:0000313" key="2">
    <source>
        <dbReference type="Proteomes" id="UP001055879"/>
    </source>
</evidence>
<keyword evidence="2" id="KW-1185">Reference proteome</keyword>